<dbReference type="STRING" id="410359.Pcal_1502"/>
<dbReference type="SUPFAM" id="SSF81301">
    <property type="entry name" value="Nucleotidyltransferase"/>
    <property type="match status" value="1"/>
</dbReference>
<feature type="domain" description="Polymerase nucleotidyl transferase" evidence="1">
    <location>
        <begin position="10"/>
        <end position="62"/>
    </location>
</feature>
<dbReference type="AlphaFoldDB" id="A3MWA4"/>
<dbReference type="Proteomes" id="UP000001431">
    <property type="component" value="Chromosome"/>
</dbReference>
<protein>
    <submittedName>
        <fullName evidence="2">DNA polymerase, beta domain protein region</fullName>
    </submittedName>
</protein>
<gene>
    <name evidence="2" type="ordered locus">Pcal_1502</name>
</gene>
<dbReference type="KEGG" id="pcl:Pcal_1502"/>
<dbReference type="Pfam" id="PF01909">
    <property type="entry name" value="NTP_transf_2"/>
    <property type="match status" value="1"/>
</dbReference>
<dbReference type="InterPro" id="IPR002934">
    <property type="entry name" value="Polymerase_NTP_transf_dom"/>
</dbReference>
<dbReference type="EMBL" id="CP000561">
    <property type="protein sequence ID" value="ABO08921.1"/>
    <property type="molecule type" value="Genomic_DNA"/>
</dbReference>
<dbReference type="eggNOG" id="arCOG01204">
    <property type="taxonomic scope" value="Archaea"/>
</dbReference>
<organism evidence="2 3">
    <name type="scientific">Pyrobaculum calidifontis (strain DSM 21063 / JCM 11548 / VA1)</name>
    <dbReference type="NCBI Taxonomy" id="410359"/>
    <lineage>
        <taxon>Archaea</taxon>
        <taxon>Thermoproteota</taxon>
        <taxon>Thermoprotei</taxon>
        <taxon>Thermoproteales</taxon>
        <taxon>Thermoproteaceae</taxon>
        <taxon>Pyrobaculum</taxon>
    </lineage>
</organism>
<name>A3MWA4_PYRCJ</name>
<dbReference type="GO" id="GO:0016779">
    <property type="term" value="F:nucleotidyltransferase activity"/>
    <property type="evidence" value="ECO:0007669"/>
    <property type="project" value="InterPro"/>
</dbReference>
<keyword evidence="3" id="KW-1185">Reference proteome</keyword>
<dbReference type="PANTHER" id="PTHR43449">
    <property type="entry name" value="NUCLEOTIDYLTRANSFERASE"/>
    <property type="match status" value="1"/>
</dbReference>
<dbReference type="CDD" id="cd05403">
    <property type="entry name" value="NT_KNTase_like"/>
    <property type="match status" value="1"/>
</dbReference>
<dbReference type="PANTHER" id="PTHR43449:SF3">
    <property type="entry name" value="POLYMERASE NUCLEOTIDYL TRANSFERASE DOMAIN-CONTAINING PROTEIN"/>
    <property type="match status" value="1"/>
</dbReference>
<dbReference type="Gene3D" id="3.30.460.10">
    <property type="entry name" value="Beta Polymerase, domain 2"/>
    <property type="match status" value="1"/>
</dbReference>
<proteinExistence type="predicted"/>
<reference evidence="2" key="1">
    <citation type="submission" date="2007-02" db="EMBL/GenBank/DDBJ databases">
        <title>Complete sequence of Pyrobaculum calidifontis JCM 11548.</title>
        <authorList>
            <consortium name="US DOE Joint Genome Institute"/>
            <person name="Copeland A."/>
            <person name="Lucas S."/>
            <person name="Lapidus A."/>
            <person name="Barry K."/>
            <person name="Glavina del Rio T."/>
            <person name="Dalin E."/>
            <person name="Tice H."/>
            <person name="Pitluck S."/>
            <person name="Chain P."/>
            <person name="Malfatti S."/>
            <person name="Shin M."/>
            <person name="Vergez L."/>
            <person name="Schmutz J."/>
            <person name="Larimer F."/>
            <person name="Land M."/>
            <person name="Hauser L."/>
            <person name="Kyrpides N."/>
            <person name="Mikhailova N."/>
            <person name="Cozen A.E."/>
            <person name="Fitz-Gibbon S.T."/>
            <person name="House C.H."/>
            <person name="Saltikov C."/>
            <person name="Lowe T.M."/>
            <person name="Richardson P."/>
        </authorList>
    </citation>
    <scope>NUCLEOTIDE SEQUENCE [LARGE SCALE GENOMIC DNA]</scope>
    <source>
        <strain evidence="2">JCM 11548</strain>
    </source>
</reference>
<evidence type="ECO:0000259" key="1">
    <source>
        <dbReference type="Pfam" id="PF01909"/>
    </source>
</evidence>
<accession>A3MWA4</accession>
<evidence type="ECO:0000313" key="3">
    <source>
        <dbReference type="Proteomes" id="UP000001431"/>
    </source>
</evidence>
<sequence>MAEEKRRRAEELIKRLCERGGAVLLFGSRARGEAHLLSDWDLALIVAEGEYRVESTGVGQLFIVPLDKLDNILEFSMVVLDIFADGVLLCGDESLYKSALERFKRYVEEKRLVRTRLGVDPRVALRHSLSAARPATTSASCMSGTLCDGLATKRANLPMLTSPSSTTYRSASTLFISLRKACSRSFFAYVNDHILRGVMPHDFHVRLLADAHPL</sequence>
<evidence type="ECO:0000313" key="2">
    <source>
        <dbReference type="EMBL" id="ABO08921.1"/>
    </source>
</evidence>
<dbReference type="HOGENOM" id="CLU_1286384_0_0_2"/>
<dbReference type="InterPro" id="IPR043519">
    <property type="entry name" value="NT_sf"/>
</dbReference>